<keyword evidence="1" id="KW-0812">Transmembrane</keyword>
<name>A0A512DZ70_9PROT</name>
<dbReference type="OrthoDB" id="9985892at2"/>
<keyword evidence="1" id="KW-0472">Membrane</keyword>
<evidence type="ECO:0000313" key="3">
    <source>
        <dbReference type="Proteomes" id="UP000321523"/>
    </source>
</evidence>
<dbReference type="AlphaFoldDB" id="A0A512DZ70"/>
<evidence type="ECO:0000256" key="1">
    <source>
        <dbReference type="SAM" id="Phobius"/>
    </source>
</evidence>
<accession>A0A512DZ70</accession>
<dbReference type="RefSeq" id="WP_044435209.1">
    <property type="nucleotide sequence ID" value="NZ_BJYZ01000031.1"/>
</dbReference>
<proteinExistence type="predicted"/>
<dbReference type="Proteomes" id="UP000321523">
    <property type="component" value="Unassembled WGS sequence"/>
</dbReference>
<keyword evidence="1" id="KW-1133">Transmembrane helix</keyword>
<keyword evidence="3" id="KW-1185">Reference proteome</keyword>
<dbReference type="EMBL" id="BJYZ01000031">
    <property type="protein sequence ID" value="GEO41777.1"/>
    <property type="molecule type" value="Genomic_DNA"/>
</dbReference>
<comment type="caution">
    <text evidence="2">The sequence shown here is derived from an EMBL/GenBank/DDBJ whole genome shotgun (WGS) entry which is preliminary data.</text>
</comment>
<sequence length="103" mass="11154">MRPASKTAPHGRSFLRRVFAVNLAWGVILYLLIGENQEANLWINLGSFAAMMLLARAGGWLRYCGTGPWLVEGAAWHFGAVQVANLLVVALGAPHLPDDSALQ</sequence>
<organism evidence="2 3">
    <name type="scientific">Skermanella aerolata</name>
    <dbReference type="NCBI Taxonomy" id="393310"/>
    <lineage>
        <taxon>Bacteria</taxon>
        <taxon>Pseudomonadati</taxon>
        <taxon>Pseudomonadota</taxon>
        <taxon>Alphaproteobacteria</taxon>
        <taxon>Rhodospirillales</taxon>
        <taxon>Azospirillaceae</taxon>
        <taxon>Skermanella</taxon>
    </lineage>
</organism>
<gene>
    <name evidence="2" type="ORF">SAE02_59250</name>
</gene>
<feature type="transmembrane region" description="Helical" evidence="1">
    <location>
        <begin position="69"/>
        <end position="93"/>
    </location>
</feature>
<feature type="transmembrane region" description="Helical" evidence="1">
    <location>
        <begin position="39"/>
        <end position="57"/>
    </location>
</feature>
<evidence type="ECO:0000313" key="2">
    <source>
        <dbReference type="EMBL" id="GEO41777.1"/>
    </source>
</evidence>
<reference evidence="2 3" key="1">
    <citation type="submission" date="2019-07" db="EMBL/GenBank/DDBJ databases">
        <title>Whole genome shotgun sequence of Skermanella aerolata NBRC 106429.</title>
        <authorList>
            <person name="Hosoyama A."/>
            <person name="Uohara A."/>
            <person name="Ohji S."/>
            <person name="Ichikawa N."/>
        </authorList>
    </citation>
    <scope>NUCLEOTIDE SEQUENCE [LARGE SCALE GENOMIC DNA]</scope>
    <source>
        <strain evidence="2 3">NBRC 106429</strain>
    </source>
</reference>
<protein>
    <submittedName>
        <fullName evidence="2">Uncharacterized protein</fullName>
    </submittedName>
</protein>
<feature type="transmembrane region" description="Helical" evidence="1">
    <location>
        <begin position="14"/>
        <end position="33"/>
    </location>
</feature>